<feature type="domain" description="BPP" evidence="1">
    <location>
        <begin position="391"/>
        <end position="764"/>
    </location>
</feature>
<reference evidence="2 3" key="2">
    <citation type="submission" date="2018-03" db="EMBL/GenBank/DDBJ databases">
        <title>The ancient ancestry and fast evolution of plastids.</title>
        <authorList>
            <person name="Moore K.R."/>
            <person name="Magnabosco C."/>
            <person name="Momper L."/>
            <person name="Gold D.A."/>
            <person name="Bosak T."/>
            <person name="Fournier G.P."/>
        </authorList>
    </citation>
    <scope>NUCLEOTIDE SEQUENCE [LARGE SCALE GENOMIC DNA]</scope>
    <source>
        <strain evidence="2 3">ULC18</strain>
    </source>
</reference>
<protein>
    <recommendedName>
        <fullName evidence="1">BPP domain-containing protein</fullName>
    </recommendedName>
</protein>
<dbReference type="OrthoDB" id="292013at2"/>
<dbReference type="InterPro" id="IPR003431">
    <property type="entry name" value="B-propeller_Phytase"/>
</dbReference>
<dbReference type="EMBL" id="PVWK01000079">
    <property type="protein sequence ID" value="PSB28423.1"/>
    <property type="molecule type" value="Genomic_DNA"/>
</dbReference>
<evidence type="ECO:0000259" key="1">
    <source>
        <dbReference type="PROSITE" id="PS51662"/>
    </source>
</evidence>
<dbReference type="InterPro" id="IPR011042">
    <property type="entry name" value="6-blade_b-propeller_TolB-like"/>
</dbReference>
<dbReference type="PANTHER" id="PTHR37957">
    <property type="entry name" value="BLR7070 PROTEIN"/>
    <property type="match status" value="1"/>
</dbReference>
<dbReference type="GO" id="GO:0005509">
    <property type="term" value="F:calcium ion binding"/>
    <property type="evidence" value="ECO:0007669"/>
    <property type="project" value="InterPro"/>
</dbReference>
<dbReference type="SUPFAM" id="SSF101898">
    <property type="entry name" value="NHL repeat"/>
    <property type="match status" value="1"/>
</dbReference>
<dbReference type="PROSITE" id="PS00330">
    <property type="entry name" value="HEMOLYSIN_CALCIUM"/>
    <property type="match status" value="3"/>
</dbReference>
<dbReference type="Proteomes" id="UP000239576">
    <property type="component" value="Unassembled WGS sequence"/>
</dbReference>
<name>A0A2T1E6R2_9CYAN</name>
<accession>A0A2T1E6R2</accession>
<gene>
    <name evidence="2" type="ORF">C7B82_13160</name>
</gene>
<organism evidence="2 3">
    <name type="scientific">Stenomitos frigidus ULC18</name>
    <dbReference type="NCBI Taxonomy" id="2107698"/>
    <lineage>
        <taxon>Bacteria</taxon>
        <taxon>Bacillati</taxon>
        <taxon>Cyanobacteriota</taxon>
        <taxon>Cyanophyceae</taxon>
        <taxon>Leptolyngbyales</taxon>
        <taxon>Leptolyngbyaceae</taxon>
        <taxon>Stenomitos</taxon>
    </lineage>
</organism>
<dbReference type="InterPro" id="IPR027372">
    <property type="entry name" value="Phytase-like_dom"/>
</dbReference>
<dbReference type="SUPFAM" id="SSF51120">
    <property type="entry name" value="beta-Roll"/>
    <property type="match status" value="1"/>
</dbReference>
<dbReference type="InterPro" id="IPR001343">
    <property type="entry name" value="Hemolysn_Ca-bd"/>
</dbReference>
<sequence>MASDPTSSQATSIPSTLTGKTLTDDLSFLGQTILATGFTPTGAAGEIGGTSVAVGGLSGVTYDAANNRYYAISDDRSSLARFYTFTVDLSTLATKGVSFTNVTQLKDASAKPFAANSLDPEDIVLTSKGTVFISSEGEVNPALGDSRVTNPFINEFNLATGQQVRSLPIPTKFLPVVQDTNGNGIVDAADKQTAGVRNNLAFESLTITPNQKSLFSATENALFQDGSVATATATSPARILQYNLTTGQPEKEYLYEVDKVAVAPPTATSFNTNGLVDLLAIDDRGTLLALERSFTADIPGTGNTIKLYEISTQGAADISGINALSSLTAEQRAAIQPVQKRLLLNLDDLKLPTGLDNVEGIEFGPKLADGRQSIVLVSDNNFSATQFTQILALDAEVLSTVAPKAETRPALLDDDVQKADADDPAIYVHPTNPASSLVITSVKNGGLRVYNLSGELVQTINPGKIRYNNVDIIYGFELDGKTVDLAIASDRNNDKLAIFTINSAATGNYLTEVTDSSIGTIFQAAPFNPPYSASTRSAYGLAAYTSPFTGDDYVFVTRRQTGDVAQYRLVDTGNGTIGAERVRTFTVPIPTGAPADTDPQLEGTVVDRERGVVYIGQENVGIWKYDAEPNGSNTGKLVDTVKAIGGKNLTDDVEGLTIYYGADGTGYLLASSQGDNTFAVYSREGNNEFLGRFAIGNNGSIDSVQESDGADVINVPLGPNYPFGLFVTQDGSNSPAVLIDDDGELVNISTNFKFVPWESIANAFPTALQIDTSSYNPRELSVIGKGGNTTFLANEGTLTIKAFGGVGAGVNPSAEAIAEVDTIVFSGGGLIAENLQLTQNDNDLELSFSGITAGKVVLKNFALEDLDNLQRSTGASVNLGNILFDGQTTIQDSFDVFNADWDYSQVFNRNTVTFLNDLDNTIKGFDDSNDVINGQGGDDRINGLSGDDILRGGEGNDRLRGGAGNDQLTGGADADRFIFASGQAFNLDDLGVDKIIDFSRADGDKIVLSRTTFTELSGAGRSLAASDFATISTPANGTTLAAGSTASIVFNRFNGDLYYNQNGADAGFGSGGKFATLTPFTSLSTSDFRLRA</sequence>
<comment type="caution">
    <text evidence="2">The sequence shown here is derived from an EMBL/GenBank/DDBJ whole genome shotgun (WGS) entry which is preliminary data.</text>
</comment>
<dbReference type="Pfam" id="PF13449">
    <property type="entry name" value="Phytase-like"/>
    <property type="match status" value="1"/>
</dbReference>
<dbReference type="Pfam" id="PF00353">
    <property type="entry name" value="HemolysinCabind"/>
    <property type="match status" value="2"/>
</dbReference>
<dbReference type="GO" id="GO:0016158">
    <property type="term" value="F:inositol hexakisphosphate 3-phosphatase activity"/>
    <property type="evidence" value="ECO:0007669"/>
    <property type="project" value="InterPro"/>
</dbReference>
<dbReference type="PROSITE" id="PS51662">
    <property type="entry name" value="BP_PHYTASE"/>
    <property type="match status" value="1"/>
</dbReference>
<dbReference type="PRINTS" id="PR00313">
    <property type="entry name" value="CABNDNGRPT"/>
</dbReference>
<proteinExistence type="predicted"/>
<dbReference type="InterPro" id="IPR011049">
    <property type="entry name" value="Serralysin-like_metalloprot_C"/>
</dbReference>
<dbReference type="Pfam" id="PF02333">
    <property type="entry name" value="Phytase"/>
    <property type="match status" value="1"/>
</dbReference>
<dbReference type="SUPFAM" id="SSF50956">
    <property type="entry name" value="Thermostable phytase (3-phytase)"/>
    <property type="match status" value="1"/>
</dbReference>
<dbReference type="RefSeq" id="WP_106256751.1">
    <property type="nucleotide sequence ID" value="NZ_CAWNSW010000001.1"/>
</dbReference>
<dbReference type="Gene3D" id="2.150.10.10">
    <property type="entry name" value="Serralysin-like metalloprotease, C-terminal"/>
    <property type="match status" value="1"/>
</dbReference>
<evidence type="ECO:0000313" key="3">
    <source>
        <dbReference type="Proteomes" id="UP000239576"/>
    </source>
</evidence>
<dbReference type="AlphaFoldDB" id="A0A2T1E6R2"/>
<reference evidence="3" key="1">
    <citation type="submission" date="2018-02" db="EMBL/GenBank/DDBJ databases">
        <authorList>
            <person name="Moore K."/>
            <person name="Momper L."/>
        </authorList>
    </citation>
    <scope>NUCLEOTIDE SEQUENCE [LARGE SCALE GENOMIC DNA]</scope>
    <source>
        <strain evidence="3">ULC18</strain>
    </source>
</reference>
<dbReference type="Gene3D" id="2.120.10.30">
    <property type="entry name" value="TolB, C-terminal domain"/>
    <property type="match status" value="1"/>
</dbReference>
<dbReference type="PANTHER" id="PTHR37957:SF1">
    <property type="entry name" value="PHYTASE-LIKE DOMAIN-CONTAINING PROTEIN"/>
    <property type="match status" value="1"/>
</dbReference>
<evidence type="ECO:0000313" key="2">
    <source>
        <dbReference type="EMBL" id="PSB28423.1"/>
    </source>
</evidence>
<dbReference type="InterPro" id="IPR018511">
    <property type="entry name" value="Hemolysin-typ_Ca-bd_CS"/>
</dbReference>
<keyword evidence="3" id="KW-1185">Reference proteome</keyword>